<feature type="active site" description="Amidino-cysteine intermediate" evidence="3">
    <location>
        <position position="372"/>
    </location>
</feature>
<evidence type="ECO:0000256" key="1">
    <source>
        <dbReference type="ARBA" id="ARBA00006943"/>
    </source>
</evidence>
<dbReference type="InterPro" id="IPR033195">
    <property type="entry name" value="AmidinoTrfase"/>
</dbReference>
<comment type="caution">
    <text evidence="4">The sequence shown here is derived from an EMBL/GenBank/DDBJ whole genome shotgun (WGS) entry which is preliminary data.</text>
</comment>
<reference evidence="4 5" key="1">
    <citation type="submission" date="2013-07" db="EMBL/GenBank/DDBJ databases">
        <title>Comparative Genomic and Metabolomic Analysis of Twelve Strains of Pseudoalteromonas luteoviolacea.</title>
        <authorList>
            <person name="Vynne N.G."/>
            <person name="Mansson M."/>
            <person name="Gram L."/>
        </authorList>
    </citation>
    <scope>NUCLEOTIDE SEQUENCE [LARGE SCALE GENOMIC DNA]</scope>
    <source>
        <strain evidence="4 5">NCIMB 1942</strain>
    </source>
</reference>
<dbReference type="GO" id="GO:0006601">
    <property type="term" value="P:creatine biosynthetic process"/>
    <property type="evidence" value="ECO:0007669"/>
    <property type="project" value="TreeGrafter"/>
</dbReference>
<evidence type="ECO:0000256" key="3">
    <source>
        <dbReference type="PIRSR" id="PIRSR633195-1"/>
    </source>
</evidence>
<dbReference type="RefSeq" id="WP_155730555.1">
    <property type="nucleotide sequence ID" value="NZ_AUXT01000151.1"/>
</dbReference>
<feature type="active site" evidence="3">
    <location>
        <position position="270"/>
    </location>
</feature>
<evidence type="ECO:0000256" key="2">
    <source>
        <dbReference type="ARBA" id="ARBA00022679"/>
    </source>
</evidence>
<feature type="active site" evidence="3">
    <location>
        <position position="221"/>
    </location>
</feature>
<dbReference type="EMBL" id="AUXT01000151">
    <property type="protein sequence ID" value="KZN47820.1"/>
    <property type="molecule type" value="Genomic_DNA"/>
</dbReference>
<dbReference type="OrthoDB" id="258252at2"/>
<proteinExistence type="inferred from homology"/>
<dbReference type="SUPFAM" id="SSF55909">
    <property type="entry name" value="Pentein"/>
    <property type="match status" value="1"/>
</dbReference>
<sequence>MLLEALKNNEVQDIFLKESEQINRSITLKTENQLQPVVNSHNEWDPLEEVIVGRIDEMLIPEWSVCIESTMPEIGWDLYKEKGGTLFPEEMLYKAKEELDNFANILAGNGLTVVRPDSIQQNRPFSTPDWHAQGSLYSAMPRDGLIVFGDEIIEAPMCWRNRYYEAFPFRTLLKDYFNRGAKWTAAPKPELSDSLYVKDYQTPQSIEEMRYGITEFEPVFDAADFARCGRDIFAQQSNVTNEFGIEWLRRHLGSDYNVHVLEVNDTHPMHIDATFCPMAPGKVLVNPERIKHLPAMFKNWEILVAPEPTIDISNSFTMCSNWIVANTLMLNEKQVFVEAEDMNMVRALESWGFEPIPVSLLNLNRLGGGFHCCTLDVRRKGTLEAYF</sequence>
<accession>A0A167CLX1</accession>
<evidence type="ECO:0008006" key="6">
    <source>
        <dbReference type="Google" id="ProtNLM"/>
    </source>
</evidence>
<comment type="similarity">
    <text evidence="1">Belongs to the amidinotransferase family.</text>
</comment>
<protein>
    <recommendedName>
        <fullName evidence="6">Amidinotransferase</fullName>
    </recommendedName>
</protein>
<evidence type="ECO:0000313" key="4">
    <source>
        <dbReference type="EMBL" id="KZN47820.1"/>
    </source>
</evidence>
<name>A0A167CLX1_9GAMM</name>
<organism evidence="4 5">
    <name type="scientific">Pseudoalteromonas luteoviolacea NCIMB 1942</name>
    <dbReference type="NCBI Taxonomy" id="1365253"/>
    <lineage>
        <taxon>Bacteria</taxon>
        <taxon>Pseudomonadati</taxon>
        <taxon>Pseudomonadota</taxon>
        <taxon>Gammaproteobacteria</taxon>
        <taxon>Alteromonadales</taxon>
        <taxon>Pseudoalteromonadaceae</taxon>
        <taxon>Pseudoalteromonas</taxon>
    </lineage>
</organism>
<dbReference type="CDD" id="cd21136">
    <property type="entry name" value="amidinotransferase_AGAT-like"/>
    <property type="match status" value="1"/>
</dbReference>
<dbReference type="Proteomes" id="UP000076587">
    <property type="component" value="Unassembled WGS sequence"/>
</dbReference>
<dbReference type="PANTHER" id="PTHR10488">
    <property type="entry name" value="GLYCINE AMIDINOTRANSFERASE, MITOCHONDRIAL"/>
    <property type="match status" value="1"/>
</dbReference>
<dbReference type="Gene3D" id="3.75.10.10">
    <property type="entry name" value="L-arginine/glycine Amidinotransferase, Chain A"/>
    <property type="match status" value="1"/>
</dbReference>
<dbReference type="AlphaFoldDB" id="A0A167CLX1"/>
<dbReference type="PATRIC" id="fig|1365253.3.peg.2187"/>
<gene>
    <name evidence="4" type="ORF">N482_08895</name>
</gene>
<dbReference type="PANTHER" id="PTHR10488:SF1">
    <property type="entry name" value="GLYCINE AMIDINOTRANSFERASE, MITOCHONDRIAL"/>
    <property type="match status" value="1"/>
</dbReference>
<keyword evidence="2" id="KW-0808">Transferase</keyword>
<dbReference type="GO" id="GO:0015068">
    <property type="term" value="F:glycine amidinotransferase activity"/>
    <property type="evidence" value="ECO:0007669"/>
    <property type="project" value="TreeGrafter"/>
</dbReference>
<evidence type="ECO:0000313" key="5">
    <source>
        <dbReference type="Proteomes" id="UP000076587"/>
    </source>
</evidence>